<sequence length="509" mass="59762">MSHDFFAHFPTQPSQALTDYARDVAFLQSRYLFVWRDGKVQMAYCTHCRETYPLGVGKDTFRHNDQATCRQCGSTCVVKHRGRGRKHLIDVAYIVWYEKSVIDPHVVVATWYYAWRDYSGDYHNVETQFEPRARYVFVPVRGGSMMRLDWSGEWQPRRNVHPLPVGAMGWHAIDVWCSHESIQTAVAGTPLQYSGWETYCDQYNTLLTFFDLACRYPCVEYLTKLGFGNLVIAKLERQRTYGAIHWRGKTMEQVFRMRRGDVNAFRKLAATIEPLSLYSYHLWRRLSWNVSPDEAHFLRQLCQPHYWRQIEARTTLASEVEIAKYLFKQVRASTYHSVTYALIEWHDYLRHCEELGIPLTSKRVVFPSNLRDVHDKMMRRVQIKRDEGLNEKIQARLAELEPFSYTDGPFLIRPARSVQELFDEGRALHHCVGSYAARYACGETDLFVMRLVSAPDTPLCTIEMQGHVLRQARGERNRPLHEDEQTFVEQFVRHVTHGRKRHRRQPKAS</sequence>
<keyword evidence="2" id="KW-1185">Reference proteome</keyword>
<dbReference type="Pfam" id="PF14284">
    <property type="entry name" value="PcfJ"/>
    <property type="match status" value="1"/>
</dbReference>
<dbReference type="AlphaFoldDB" id="A0A1H2XZM7"/>
<accession>A0A1H2XZM7</accession>
<dbReference type="RefSeq" id="WP_074693768.1">
    <property type="nucleotide sequence ID" value="NZ_FNOJ01000025.1"/>
</dbReference>
<dbReference type="Proteomes" id="UP000182589">
    <property type="component" value="Unassembled WGS sequence"/>
</dbReference>
<dbReference type="EMBL" id="FNOJ01000025">
    <property type="protein sequence ID" value="SDW97789.1"/>
    <property type="molecule type" value="Genomic_DNA"/>
</dbReference>
<name>A0A1H2XZM7_9BACL</name>
<protein>
    <submittedName>
        <fullName evidence="1">PcfJ-like protein</fullName>
    </submittedName>
</protein>
<dbReference type="STRING" id="89784.SAMN04489725_12528"/>
<dbReference type="InterPro" id="IPR025586">
    <property type="entry name" value="PcfJ"/>
</dbReference>
<reference evidence="2" key="1">
    <citation type="submission" date="2016-10" db="EMBL/GenBank/DDBJ databases">
        <authorList>
            <person name="Varghese N."/>
        </authorList>
    </citation>
    <scope>NUCLEOTIDE SEQUENCE [LARGE SCALE GENOMIC DNA]</scope>
    <source>
        <strain evidence="2">DSM 12489</strain>
    </source>
</reference>
<organism evidence="1 2">
    <name type="scientific">Alicyclobacillus hesperidum</name>
    <dbReference type="NCBI Taxonomy" id="89784"/>
    <lineage>
        <taxon>Bacteria</taxon>
        <taxon>Bacillati</taxon>
        <taxon>Bacillota</taxon>
        <taxon>Bacilli</taxon>
        <taxon>Bacillales</taxon>
        <taxon>Alicyclobacillaceae</taxon>
        <taxon>Alicyclobacillus</taxon>
    </lineage>
</organism>
<evidence type="ECO:0000313" key="1">
    <source>
        <dbReference type="EMBL" id="SDW97789.1"/>
    </source>
</evidence>
<gene>
    <name evidence="1" type="ORF">SAMN04489725_12528</name>
</gene>
<proteinExistence type="predicted"/>
<evidence type="ECO:0000313" key="2">
    <source>
        <dbReference type="Proteomes" id="UP000182589"/>
    </source>
</evidence>